<accession>A0A6P4FJV1</accession>
<dbReference type="Pfam" id="PF15960">
    <property type="entry name" value="DUF4763"/>
    <property type="match status" value="1"/>
</dbReference>
<evidence type="ECO:0000256" key="1">
    <source>
        <dbReference type="SAM" id="MobiDB-lite"/>
    </source>
</evidence>
<gene>
    <name evidence="2" type="primary">LOC108052806</name>
</gene>
<dbReference type="RefSeq" id="XP_016990790.2">
    <property type="nucleotide sequence ID" value="XM_017135301.2"/>
</dbReference>
<dbReference type="RefSeq" id="XP_016990790.1">
    <property type="nucleotide sequence ID" value="XM_017135301.1"/>
</dbReference>
<dbReference type="GeneID" id="108052806"/>
<organism evidence="2">
    <name type="scientific">Drosophila rhopaloa</name>
    <name type="common">Fruit fly</name>
    <dbReference type="NCBI Taxonomy" id="1041015"/>
    <lineage>
        <taxon>Eukaryota</taxon>
        <taxon>Metazoa</taxon>
        <taxon>Ecdysozoa</taxon>
        <taxon>Arthropoda</taxon>
        <taxon>Hexapoda</taxon>
        <taxon>Insecta</taxon>
        <taxon>Pterygota</taxon>
        <taxon>Neoptera</taxon>
        <taxon>Endopterygota</taxon>
        <taxon>Diptera</taxon>
        <taxon>Brachycera</taxon>
        <taxon>Muscomorpha</taxon>
        <taxon>Ephydroidea</taxon>
        <taxon>Drosophilidae</taxon>
        <taxon>Drosophila</taxon>
        <taxon>Sophophora</taxon>
    </lineage>
</organism>
<reference evidence="2" key="1">
    <citation type="submission" date="2025-08" db="UniProtKB">
        <authorList>
            <consortium name="RefSeq"/>
        </authorList>
    </citation>
    <scope>IDENTIFICATION</scope>
</reference>
<proteinExistence type="predicted"/>
<evidence type="ECO:0000313" key="2">
    <source>
        <dbReference type="RefSeq" id="XP_016990790.1"/>
    </source>
</evidence>
<sequence length="343" mass="40436">MEVDEVKSLEGMPDCAKVRLNQMDTITRTLRCVKSDLEIFDVDEEVSFSNAEEEEQMELYEISEDVTDDAEKAVKVVHDIDCLIRQIELMQITIKSRQFKESSEKVSEKSEEHPIETLTKAQIKCKEQENEENERDSETQVKSSIKQPKFIPLEGQELLEARSLRQAHHCIQLEIDKVICRYQNFREIIHEMREQFRCMELQLEDLISKSREQLAWTHEVAKEMKVCKERHTYLLDVKMSKHEVLKTAKVHAARFAKKNSAYLNKSRLRREIFEFSEEVNDLVLFMGELHQELHRNMALLEKPRMNKQENPTEFIMSIAESTSLSHKFAESRIKLEVNEMTQN</sequence>
<protein>
    <submittedName>
        <fullName evidence="2">Protein CROWDED NUCLEI 3</fullName>
    </submittedName>
</protein>
<dbReference type="InterPro" id="IPR031883">
    <property type="entry name" value="DUF4763"/>
</dbReference>
<feature type="region of interest" description="Disordered" evidence="1">
    <location>
        <begin position="125"/>
        <end position="146"/>
    </location>
</feature>
<name>A0A6P4FJV1_DRORH</name>
<dbReference type="OrthoDB" id="7866749at2759"/>
<dbReference type="AlphaFoldDB" id="A0A6P4FJV1"/>